<dbReference type="InterPro" id="IPR006076">
    <property type="entry name" value="FAD-dep_OxRdtase"/>
</dbReference>
<dbReference type="Gene3D" id="3.50.50.60">
    <property type="entry name" value="FAD/NAD(P)-binding domain"/>
    <property type="match status" value="1"/>
</dbReference>
<accession>A0A380HJU8</accession>
<dbReference type="InterPro" id="IPR012727">
    <property type="entry name" value="Gly_oxidase_ThiO"/>
</dbReference>
<evidence type="ECO:0000259" key="6">
    <source>
        <dbReference type="Pfam" id="PF01266"/>
    </source>
</evidence>
<evidence type="ECO:0000256" key="4">
    <source>
        <dbReference type="ARBA" id="ARBA00049872"/>
    </source>
</evidence>
<dbReference type="UniPathway" id="UPA00060"/>
<keyword evidence="2" id="KW-0784">Thiamine biosynthesis</keyword>
<evidence type="ECO:0000256" key="2">
    <source>
        <dbReference type="ARBA" id="ARBA00022977"/>
    </source>
</evidence>
<evidence type="ECO:0000313" key="7">
    <source>
        <dbReference type="EMBL" id="SUM81707.1"/>
    </source>
</evidence>
<evidence type="ECO:0000256" key="3">
    <source>
        <dbReference type="ARBA" id="ARBA00023002"/>
    </source>
</evidence>
<keyword evidence="3 7" id="KW-0560">Oxidoreductase</keyword>
<dbReference type="EC" id="1.4.3.19" evidence="5"/>
<dbReference type="PANTHER" id="PTHR13847">
    <property type="entry name" value="SARCOSINE DEHYDROGENASE-RELATED"/>
    <property type="match status" value="1"/>
</dbReference>
<evidence type="ECO:0000256" key="5">
    <source>
        <dbReference type="ARBA" id="ARBA00050018"/>
    </source>
</evidence>
<dbReference type="InterPro" id="IPR036188">
    <property type="entry name" value="FAD/NAD-bd_sf"/>
</dbReference>
<dbReference type="NCBIfam" id="TIGR02352">
    <property type="entry name" value="thiamin_ThiO"/>
    <property type="match status" value="1"/>
</dbReference>
<dbReference type="Gene3D" id="3.30.9.10">
    <property type="entry name" value="D-Amino Acid Oxidase, subunit A, domain 2"/>
    <property type="match status" value="1"/>
</dbReference>
<sequence length="371" mass="41609">MNTKFDVIIIGSGVIGMSIARELSQKGLRIAIIDRNVRGMYASYAAGGMLGAHNEFTESCSLFHLARQSQDMFQSLKDRLLSEVGLDIEYLESGLVKMAKNETDNPIVEQQFQFLHQHDSNTQLLSSKSLEAITDNNVQSQTLTAMLIPKDHQVNANQYTKALLLSLAKRHIQLIDHSEVQAITKQNNGYTVMTQKDTYRAEKVVVAAGAWSGQLLNQYFSQNPVTGVKGEVLLVEHPTLNLQTTLFMTNGCYIVPKKNHRYLIGATSYVDDYSIGVTKPGKHWLCKQAQHYVPNLANSKLIHQWSGIRPTSTNGQPIMDEVDHHLFVVTGHHRNGILLSPLIGLKMSEWIESGRRPTEFEDFSIERSCKT</sequence>
<dbReference type="SUPFAM" id="SSF51905">
    <property type="entry name" value="FAD/NAD(P)-binding domain"/>
    <property type="match status" value="1"/>
</dbReference>
<comment type="catalytic activity">
    <reaction evidence="4">
        <text>glycine + O2 + H2O = glyoxylate + H2O2 + NH4(+)</text>
        <dbReference type="Rhea" id="RHEA:11532"/>
        <dbReference type="ChEBI" id="CHEBI:15377"/>
        <dbReference type="ChEBI" id="CHEBI:15379"/>
        <dbReference type="ChEBI" id="CHEBI:16240"/>
        <dbReference type="ChEBI" id="CHEBI:28938"/>
        <dbReference type="ChEBI" id="CHEBI:36655"/>
        <dbReference type="ChEBI" id="CHEBI:57305"/>
        <dbReference type="EC" id="1.4.3.19"/>
    </reaction>
</comment>
<dbReference type="GO" id="GO:0009228">
    <property type="term" value="P:thiamine biosynthetic process"/>
    <property type="evidence" value="ECO:0007669"/>
    <property type="project" value="UniProtKB-KW"/>
</dbReference>
<comment type="pathway">
    <text evidence="1">Cofactor biosynthesis; thiamine diphosphate biosynthesis.</text>
</comment>
<proteinExistence type="predicted"/>
<dbReference type="RefSeq" id="WP_075340021.1">
    <property type="nucleotide sequence ID" value="NZ_CAXOKG010000008.1"/>
</dbReference>
<name>A0A380HJU8_STASA</name>
<evidence type="ECO:0000313" key="8">
    <source>
        <dbReference type="Proteomes" id="UP000254707"/>
    </source>
</evidence>
<dbReference type="GO" id="GO:0050660">
    <property type="term" value="F:flavin adenine dinucleotide binding"/>
    <property type="evidence" value="ECO:0007669"/>
    <property type="project" value="InterPro"/>
</dbReference>
<gene>
    <name evidence="7" type="primary">thiO</name>
    <name evidence="7" type="ORF">NCTC7688_00199</name>
</gene>
<evidence type="ECO:0000256" key="1">
    <source>
        <dbReference type="ARBA" id="ARBA00004948"/>
    </source>
</evidence>
<dbReference type="EMBL" id="UHED01000001">
    <property type="protein sequence ID" value="SUM81707.1"/>
    <property type="molecule type" value="Genomic_DNA"/>
</dbReference>
<protein>
    <recommendedName>
        <fullName evidence="5">glycine oxidase</fullName>
        <ecNumber evidence="5">1.4.3.19</ecNumber>
    </recommendedName>
</protein>
<dbReference type="Pfam" id="PF01266">
    <property type="entry name" value="DAO"/>
    <property type="match status" value="1"/>
</dbReference>
<dbReference type="AlphaFoldDB" id="A0A380HJU8"/>
<dbReference type="SUPFAM" id="SSF54373">
    <property type="entry name" value="FAD-linked reductases, C-terminal domain"/>
    <property type="match status" value="1"/>
</dbReference>
<dbReference type="GO" id="GO:0043799">
    <property type="term" value="F:glycine oxidase activity"/>
    <property type="evidence" value="ECO:0007669"/>
    <property type="project" value="UniProtKB-EC"/>
</dbReference>
<dbReference type="PANTHER" id="PTHR13847:SF289">
    <property type="entry name" value="GLYCINE OXIDASE"/>
    <property type="match status" value="1"/>
</dbReference>
<dbReference type="GO" id="GO:0005737">
    <property type="term" value="C:cytoplasm"/>
    <property type="evidence" value="ECO:0007669"/>
    <property type="project" value="TreeGrafter"/>
</dbReference>
<dbReference type="GO" id="GO:0009229">
    <property type="term" value="P:thiamine diphosphate biosynthetic process"/>
    <property type="evidence" value="ECO:0007669"/>
    <property type="project" value="UniProtKB-UniPathway"/>
</dbReference>
<reference evidence="7 8" key="1">
    <citation type="submission" date="2018-06" db="EMBL/GenBank/DDBJ databases">
        <authorList>
            <consortium name="Pathogen Informatics"/>
            <person name="Doyle S."/>
        </authorList>
    </citation>
    <scope>NUCLEOTIDE SEQUENCE [LARGE SCALE GENOMIC DNA]</scope>
    <source>
        <strain evidence="7 8">NCTC7688</strain>
    </source>
</reference>
<feature type="domain" description="FAD dependent oxidoreductase" evidence="6">
    <location>
        <begin position="6"/>
        <end position="350"/>
    </location>
</feature>
<dbReference type="Proteomes" id="UP000254707">
    <property type="component" value="Unassembled WGS sequence"/>
</dbReference>
<organism evidence="7 8">
    <name type="scientific">Staphylococcus saprophyticus</name>
    <dbReference type="NCBI Taxonomy" id="29385"/>
    <lineage>
        <taxon>Bacteria</taxon>
        <taxon>Bacillati</taxon>
        <taxon>Bacillota</taxon>
        <taxon>Bacilli</taxon>
        <taxon>Bacillales</taxon>
        <taxon>Staphylococcaceae</taxon>
        <taxon>Staphylococcus</taxon>
    </lineage>
</organism>